<dbReference type="PANTHER" id="PTHR21648:SF0">
    <property type="entry name" value="RADIAL SPOKE HEAD PROTEIN 3 HOMOLOG"/>
    <property type="match status" value="1"/>
</dbReference>
<evidence type="ECO:0000256" key="9">
    <source>
        <dbReference type="SAM" id="Coils"/>
    </source>
</evidence>
<comment type="subcellular location">
    <subcellularLocation>
        <location evidence="1">Cytoplasm</location>
        <location evidence="1">Cytoskeleton</location>
        <location evidence="1">Flagellum axoneme</location>
    </subcellularLocation>
</comment>
<evidence type="ECO:0000256" key="5">
    <source>
        <dbReference type="ARBA" id="ARBA00022846"/>
    </source>
</evidence>
<evidence type="ECO:0000256" key="7">
    <source>
        <dbReference type="ARBA" id="ARBA00023212"/>
    </source>
</evidence>
<dbReference type="InterPro" id="IPR009290">
    <property type="entry name" value="Radial_spoke_3"/>
</dbReference>
<evidence type="ECO:0000256" key="1">
    <source>
        <dbReference type="ARBA" id="ARBA00004611"/>
    </source>
</evidence>
<feature type="coiled-coil region" evidence="9">
    <location>
        <begin position="201"/>
        <end position="235"/>
    </location>
</feature>
<evidence type="ECO:0000256" key="6">
    <source>
        <dbReference type="ARBA" id="ARBA00023069"/>
    </source>
</evidence>
<keyword evidence="5" id="KW-0282">Flagellum</keyword>
<feature type="region of interest" description="Disordered" evidence="10">
    <location>
        <begin position="67"/>
        <end position="92"/>
    </location>
</feature>
<protein>
    <recommendedName>
        <fullName evidence="12">Radial spoke protein 3</fullName>
    </recommendedName>
</protein>
<evidence type="ECO:0000256" key="10">
    <source>
        <dbReference type="SAM" id="MobiDB-lite"/>
    </source>
</evidence>
<dbReference type="EMBL" id="HBFM01017260">
    <property type="protein sequence ID" value="CAD8774672.1"/>
    <property type="molecule type" value="Transcribed_RNA"/>
</dbReference>
<comment type="similarity">
    <text evidence="2">Belongs to the flagellar radial spoke RSP3 family.</text>
</comment>
<evidence type="ECO:0000313" key="11">
    <source>
        <dbReference type="EMBL" id="CAD8774672.1"/>
    </source>
</evidence>
<evidence type="ECO:0000256" key="8">
    <source>
        <dbReference type="ARBA" id="ARBA00023273"/>
    </source>
</evidence>
<gene>
    <name evidence="11" type="ORF">PPAR00522_LOCUS11079</name>
</gene>
<keyword evidence="8" id="KW-0966">Cell projection</keyword>
<dbReference type="PANTHER" id="PTHR21648">
    <property type="entry name" value="FLAGELLAR RADIAL SPOKE PROTEIN 3"/>
    <property type="match status" value="1"/>
</dbReference>
<proteinExistence type="inferred from homology"/>
<reference evidence="11" key="1">
    <citation type="submission" date="2021-01" db="EMBL/GenBank/DDBJ databases">
        <authorList>
            <person name="Corre E."/>
            <person name="Pelletier E."/>
            <person name="Niang G."/>
            <person name="Scheremetjew M."/>
            <person name="Finn R."/>
            <person name="Kale V."/>
            <person name="Holt S."/>
            <person name="Cochrane G."/>
            <person name="Meng A."/>
            <person name="Brown T."/>
            <person name="Cohen L."/>
        </authorList>
    </citation>
    <scope>NUCLEOTIDE SEQUENCE</scope>
    <source>
        <strain evidence="11">SAG 63-3</strain>
    </source>
</reference>
<evidence type="ECO:0000256" key="3">
    <source>
        <dbReference type="ARBA" id="ARBA00022490"/>
    </source>
</evidence>
<accession>A0A7S0YGA2</accession>
<sequence length="514" mass="56911">MVATQAQQQLYSHAAEPKAVQQRRAKYREDEPQIGGVNANIMYDKRIVRGNTYAARILPLDSTSAIPKASNTSSIKKKSLRQAPPRTPEAVEGRRHMDIQTDTYLEELTDIIPEADNATQTDAFLDRPLTPLFVPQKTGLDAATQIEKGDLFDFDFEVEPILEVLVGKVLEQGLMEVLEEEELAALRAHQEHFEQIRNAELVAAQRMEANERRKLEEKERRVAQEKERLERERVVRRKVASSAFSRGYLSGIVNTVFDRLQTSGFFYDPVLREVETRFMPWLKEEAAAYLEKGRVARGVASRLISEAGARWSAEKEAAASSQASFENAVSEWELRQNAALAAFQGAELEAIRARPTFILRELRPAIASTEAMESAAAELKAAAEAEAAAKFEELKAAAAEKARVAAETEAERQRRIIEEMTAAAAAEAAAAGEDPPTDPVTLEEPMVDVEAEVAKAVEAVEKPKPREVTDTDILSFMLDRGLVTKDTIIHSLAVNSLGDDAFTNHPSFNPADGE</sequence>
<keyword evidence="3" id="KW-0963">Cytoplasm</keyword>
<organism evidence="11">
    <name type="scientific">Polytomella parva</name>
    <dbReference type="NCBI Taxonomy" id="51329"/>
    <lineage>
        <taxon>Eukaryota</taxon>
        <taxon>Viridiplantae</taxon>
        <taxon>Chlorophyta</taxon>
        <taxon>core chlorophytes</taxon>
        <taxon>Chlorophyceae</taxon>
        <taxon>CS clade</taxon>
        <taxon>Chlamydomonadales</taxon>
        <taxon>Chlamydomonadaceae</taxon>
        <taxon>Polytomella</taxon>
    </lineage>
</organism>
<evidence type="ECO:0000256" key="2">
    <source>
        <dbReference type="ARBA" id="ARBA00006737"/>
    </source>
</evidence>
<feature type="coiled-coil region" evidence="9">
    <location>
        <begin position="380"/>
        <end position="423"/>
    </location>
</feature>
<evidence type="ECO:0000256" key="4">
    <source>
        <dbReference type="ARBA" id="ARBA00022553"/>
    </source>
</evidence>
<dbReference type="GO" id="GO:0005929">
    <property type="term" value="C:cilium"/>
    <property type="evidence" value="ECO:0007669"/>
    <property type="project" value="TreeGrafter"/>
</dbReference>
<keyword evidence="6" id="KW-0969">Cilium</keyword>
<keyword evidence="7" id="KW-0206">Cytoskeleton</keyword>
<name>A0A7S0YGA2_9CHLO</name>
<dbReference type="AlphaFoldDB" id="A0A7S0YGA2"/>
<dbReference type="Pfam" id="PF06098">
    <property type="entry name" value="Radial_spoke_3"/>
    <property type="match status" value="1"/>
</dbReference>
<keyword evidence="4" id="KW-0597">Phosphoprotein</keyword>
<evidence type="ECO:0008006" key="12">
    <source>
        <dbReference type="Google" id="ProtNLM"/>
    </source>
</evidence>
<keyword evidence="9" id="KW-0175">Coiled coil</keyword>